<evidence type="ECO:0000313" key="2">
    <source>
        <dbReference type="Proteomes" id="UP001283361"/>
    </source>
</evidence>
<dbReference type="EMBL" id="JAWDGP010004927">
    <property type="protein sequence ID" value="KAK3761017.1"/>
    <property type="molecule type" value="Genomic_DNA"/>
</dbReference>
<accession>A0AAE0Z1G7</accession>
<keyword evidence="2" id="KW-1185">Reference proteome</keyword>
<gene>
    <name evidence="1" type="ORF">RRG08_022424</name>
</gene>
<dbReference type="AlphaFoldDB" id="A0AAE0Z1G7"/>
<proteinExistence type="predicted"/>
<comment type="caution">
    <text evidence="1">The sequence shown here is derived from an EMBL/GenBank/DDBJ whole genome shotgun (WGS) entry which is preliminary data.</text>
</comment>
<name>A0AAE0Z1G7_9GAST</name>
<evidence type="ECO:0000313" key="1">
    <source>
        <dbReference type="EMBL" id="KAK3761017.1"/>
    </source>
</evidence>
<reference evidence="1" key="1">
    <citation type="journal article" date="2023" name="G3 (Bethesda)">
        <title>A reference genome for the long-term kleptoplast-retaining sea slug Elysia crispata morphotype clarki.</title>
        <authorList>
            <person name="Eastman K.E."/>
            <person name="Pendleton A.L."/>
            <person name="Shaikh M.A."/>
            <person name="Suttiyut T."/>
            <person name="Ogas R."/>
            <person name="Tomko P."/>
            <person name="Gavelis G."/>
            <person name="Widhalm J.R."/>
            <person name="Wisecaver J.H."/>
        </authorList>
    </citation>
    <scope>NUCLEOTIDE SEQUENCE</scope>
    <source>
        <strain evidence="1">ECLA1</strain>
    </source>
</reference>
<protein>
    <submittedName>
        <fullName evidence="1">Uncharacterized protein</fullName>
    </submittedName>
</protein>
<dbReference type="Proteomes" id="UP001283361">
    <property type="component" value="Unassembled WGS sequence"/>
</dbReference>
<sequence length="82" mass="9131">MAPEVNVFYASTRSRHFLSAAGDGILMQDFPLSRSHQFSIVTILTPVESLLSEASGDKALGTVSRWRTFLPFSRRFVSLGLR</sequence>
<organism evidence="1 2">
    <name type="scientific">Elysia crispata</name>
    <name type="common">lettuce slug</name>
    <dbReference type="NCBI Taxonomy" id="231223"/>
    <lineage>
        <taxon>Eukaryota</taxon>
        <taxon>Metazoa</taxon>
        <taxon>Spiralia</taxon>
        <taxon>Lophotrochozoa</taxon>
        <taxon>Mollusca</taxon>
        <taxon>Gastropoda</taxon>
        <taxon>Heterobranchia</taxon>
        <taxon>Euthyneura</taxon>
        <taxon>Panpulmonata</taxon>
        <taxon>Sacoglossa</taxon>
        <taxon>Placobranchoidea</taxon>
        <taxon>Plakobranchidae</taxon>
        <taxon>Elysia</taxon>
    </lineage>
</organism>